<comment type="caution">
    <text evidence="1">The sequence shown here is derived from an EMBL/GenBank/DDBJ whole genome shotgun (WGS) entry which is preliminary data.</text>
</comment>
<evidence type="ECO:0000313" key="1">
    <source>
        <dbReference type="EMBL" id="MBW0460379.1"/>
    </source>
</evidence>
<name>A0A9Q3B802_9BASI</name>
<dbReference type="EMBL" id="AVOT02000008">
    <property type="protein sequence ID" value="MBW0460379.1"/>
    <property type="molecule type" value="Genomic_DNA"/>
</dbReference>
<accession>A0A9Q3B802</accession>
<gene>
    <name evidence="1" type="ORF">O181_000094</name>
</gene>
<keyword evidence="2" id="KW-1185">Reference proteome</keyword>
<sequence length="134" mass="15169">MHTPTQKLASSPDNDSHKVLLPLHCLIISAIYHPYTSAPHIMTSPAYHYYASTLTSHGLNLLSLCSHNDWIPCKRQFTWQISNHYAHEKIGFCNTGSASPLYTILTHLHPHIVSFLHSCTALFPSQFTILMKMQ</sequence>
<evidence type="ECO:0000313" key="2">
    <source>
        <dbReference type="Proteomes" id="UP000765509"/>
    </source>
</evidence>
<protein>
    <submittedName>
        <fullName evidence="1">Uncharacterized protein</fullName>
    </submittedName>
</protein>
<reference evidence="1" key="1">
    <citation type="submission" date="2021-03" db="EMBL/GenBank/DDBJ databases">
        <title>Draft genome sequence of rust myrtle Austropuccinia psidii MF-1, a brazilian biotype.</title>
        <authorList>
            <person name="Quecine M.C."/>
            <person name="Pachon D.M.R."/>
            <person name="Bonatelli M.L."/>
            <person name="Correr F.H."/>
            <person name="Franceschini L.M."/>
            <person name="Leite T.F."/>
            <person name="Margarido G.R.A."/>
            <person name="Almeida C.A."/>
            <person name="Ferrarezi J.A."/>
            <person name="Labate C.A."/>
        </authorList>
    </citation>
    <scope>NUCLEOTIDE SEQUENCE</scope>
    <source>
        <strain evidence="1">MF-1</strain>
    </source>
</reference>
<dbReference type="Proteomes" id="UP000765509">
    <property type="component" value="Unassembled WGS sequence"/>
</dbReference>
<organism evidence="1 2">
    <name type="scientific">Austropuccinia psidii MF-1</name>
    <dbReference type="NCBI Taxonomy" id="1389203"/>
    <lineage>
        <taxon>Eukaryota</taxon>
        <taxon>Fungi</taxon>
        <taxon>Dikarya</taxon>
        <taxon>Basidiomycota</taxon>
        <taxon>Pucciniomycotina</taxon>
        <taxon>Pucciniomycetes</taxon>
        <taxon>Pucciniales</taxon>
        <taxon>Sphaerophragmiaceae</taxon>
        <taxon>Austropuccinia</taxon>
    </lineage>
</organism>
<dbReference type="AlphaFoldDB" id="A0A9Q3B802"/>
<proteinExistence type="predicted"/>